<dbReference type="GO" id="GO:0003677">
    <property type="term" value="F:DNA binding"/>
    <property type="evidence" value="ECO:0007669"/>
    <property type="project" value="UniProtKB-KW"/>
</dbReference>
<dbReference type="PROSITE" id="PS51078">
    <property type="entry name" value="ICLR_ED"/>
    <property type="match status" value="1"/>
</dbReference>
<keyword evidence="2" id="KW-0238">DNA-binding</keyword>
<evidence type="ECO:0000259" key="5">
    <source>
        <dbReference type="PROSITE" id="PS51078"/>
    </source>
</evidence>
<reference evidence="6 7" key="1">
    <citation type="submission" date="2017-09" db="EMBL/GenBank/DDBJ databases">
        <title>Bacterial strain isolated from the female urinary microbiota.</title>
        <authorList>
            <person name="Thomas-White K."/>
            <person name="Kumar N."/>
            <person name="Forster S."/>
            <person name="Putonti C."/>
            <person name="Lawley T."/>
            <person name="Wolfe A.J."/>
        </authorList>
    </citation>
    <scope>NUCLEOTIDE SEQUENCE [LARGE SCALE GENOMIC DNA]</scope>
    <source>
        <strain evidence="6 7">UMB0680</strain>
    </source>
</reference>
<name>A0A2N6PJD5_9MICO</name>
<dbReference type="InterPro" id="IPR036388">
    <property type="entry name" value="WH-like_DNA-bd_sf"/>
</dbReference>
<evidence type="ECO:0000259" key="4">
    <source>
        <dbReference type="PROSITE" id="PS51077"/>
    </source>
</evidence>
<dbReference type="GO" id="GO:0045892">
    <property type="term" value="P:negative regulation of DNA-templated transcription"/>
    <property type="evidence" value="ECO:0007669"/>
    <property type="project" value="TreeGrafter"/>
</dbReference>
<sequence length="239" mass="25322">MRSEHRTVHRVAAILEAVSRATAPVGFSELAEELQIPKSTLHGFIKGLLAEGYLEAVGNSYSLGAGLHAILGPADTSSRLLLDGLCEQISARTGETVTTAVPVASSVVYVFSAAASYEVCYMPRLRVRRPLLPTSSGKVFLAFADPQKRTEIYDDIDAHLVRAFEAERAEIERTGMAYNKGETVKDVGAVAVGAWINGHLSAAITVAGPISRISDDLPYYGAVALEVVTAAGFGSLTEG</sequence>
<evidence type="ECO:0000256" key="1">
    <source>
        <dbReference type="ARBA" id="ARBA00023015"/>
    </source>
</evidence>
<feature type="domain" description="IclR-ED" evidence="5">
    <location>
        <begin position="59"/>
        <end position="239"/>
    </location>
</feature>
<dbReference type="Pfam" id="PF09339">
    <property type="entry name" value="HTH_IclR"/>
    <property type="match status" value="1"/>
</dbReference>
<keyword evidence="1" id="KW-0805">Transcription regulation</keyword>
<evidence type="ECO:0008006" key="8">
    <source>
        <dbReference type="Google" id="ProtNLM"/>
    </source>
</evidence>
<dbReference type="SUPFAM" id="SSF46785">
    <property type="entry name" value="Winged helix' DNA-binding domain"/>
    <property type="match status" value="1"/>
</dbReference>
<proteinExistence type="predicted"/>
<dbReference type="Gene3D" id="1.10.10.10">
    <property type="entry name" value="Winged helix-like DNA-binding domain superfamily/Winged helix DNA-binding domain"/>
    <property type="match status" value="1"/>
</dbReference>
<dbReference type="Pfam" id="PF01614">
    <property type="entry name" value="IclR_C"/>
    <property type="match status" value="1"/>
</dbReference>
<accession>A0A2N6PJD5</accession>
<dbReference type="Proteomes" id="UP000235703">
    <property type="component" value="Unassembled WGS sequence"/>
</dbReference>
<dbReference type="PANTHER" id="PTHR30136">
    <property type="entry name" value="HELIX-TURN-HELIX TRANSCRIPTIONAL REGULATOR, ICLR FAMILY"/>
    <property type="match status" value="1"/>
</dbReference>
<feature type="domain" description="HTH iclR-type" evidence="4">
    <location>
        <begin position="5"/>
        <end position="65"/>
    </location>
</feature>
<dbReference type="InterPro" id="IPR050707">
    <property type="entry name" value="HTH_MetabolicPath_Reg"/>
</dbReference>
<dbReference type="InterPro" id="IPR036390">
    <property type="entry name" value="WH_DNA-bd_sf"/>
</dbReference>
<dbReference type="SUPFAM" id="SSF55781">
    <property type="entry name" value="GAF domain-like"/>
    <property type="match status" value="1"/>
</dbReference>
<protein>
    <recommendedName>
        <fullName evidence="8">IclR family transcriptional regulator</fullName>
    </recommendedName>
</protein>
<dbReference type="InterPro" id="IPR014757">
    <property type="entry name" value="Tscrpt_reg_IclR_C"/>
</dbReference>
<dbReference type="GO" id="GO:0003700">
    <property type="term" value="F:DNA-binding transcription factor activity"/>
    <property type="evidence" value="ECO:0007669"/>
    <property type="project" value="TreeGrafter"/>
</dbReference>
<dbReference type="EMBL" id="PNFZ01000002">
    <property type="protein sequence ID" value="PMB98784.1"/>
    <property type="molecule type" value="Genomic_DNA"/>
</dbReference>
<dbReference type="PANTHER" id="PTHR30136:SF35">
    <property type="entry name" value="HTH-TYPE TRANSCRIPTIONAL REGULATOR RV1719"/>
    <property type="match status" value="1"/>
</dbReference>
<evidence type="ECO:0000313" key="7">
    <source>
        <dbReference type="Proteomes" id="UP000235703"/>
    </source>
</evidence>
<dbReference type="AlphaFoldDB" id="A0A2N6PJD5"/>
<gene>
    <name evidence="6" type="ORF">CJ198_05615</name>
</gene>
<comment type="caution">
    <text evidence="6">The sequence shown here is derived from an EMBL/GenBank/DDBJ whole genome shotgun (WGS) entry which is preliminary data.</text>
</comment>
<dbReference type="InterPro" id="IPR029016">
    <property type="entry name" value="GAF-like_dom_sf"/>
</dbReference>
<dbReference type="Gene3D" id="3.30.450.40">
    <property type="match status" value="1"/>
</dbReference>
<keyword evidence="7" id="KW-1185">Reference proteome</keyword>
<dbReference type="OrthoDB" id="8479143at2"/>
<dbReference type="SMART" id="SM00346">
    <property type="entry name" value="HTH_ICLR"/>
    <property type="match status" value="1"/>
</dbReference>
<evidence type="ECO:0000256" key="2">
    <source>
        <dbReference type="ARBA" id="ARBA00023125"/>
    </source>
</evidence>
<dbReference type="InterPro" id="IPR005471">
    <property type="entry name" value="Tscrpt_reg_IclR_N"/>
</dbReference>
<organism evidence="6 7">
    <name type="scientific">Brevibacterium luteolum</name>
    <dbReference type="NCBI Taxonomy" id="199591"/>
    <lineage>
        <taxon>Bacteria</taxon>
        <taxon>Bacillati</taxon>
        <taxon>Actinomycetota</taxon>
        <taxon>Actinomycetes</taxon>
        <taxon>Micrococcales</taxon>
        <taxon>Brevibacteriaceae</taxon>
        <taxon>Brevibacterium</taxon>
    </lineage>
</organism>
<evidence type="ECO:0000256" key="3">
    <source>
        <dbReference type="ARBA" id="ARBA00023163"/>
    </source>
</evidence>
<evidence type="ECO:0000313" key="6">
    <source>
        <dbReference type="EMBL" id="PMB98784.1"/>
    </source>
</evidence>
<keyword evidence="3" id="KW-0804">Transcription</keyword>
<dbReference type="PROSITE" id="PS51077">
    <property type="entry name" value="HTH_ICLR"/>
    <property type="match status" value="1"/>
</dbReference>